<keyword evidence="1" id="KW-0812">Transmembrane</keyword>
<keyword evidence="1" id="KW-1133">Transmembrane helix</keyword>
<sequence length="62" mass="6839">MHIALSTIIFLGLLIIGGILIMNSKLEGSYFPFPDGKFFIGIIIITVSCIAKFGMWLGQHIK</sequence>
<name>A5N2D9_CLOK5</name>
<protein>
    <recommendedName>
        <fullName evidence="4">DUF3955 domain-containing protein</fullName>
    </recommendedName>
</protein>
<keyword evidence="1" id="KW-0472">Membrane</keyword>
<evidence type="ECO:0000313" key="3">
    <source>
        <dbReference type="Proteomes" id="UP000002411"/>
    </source>
</evidence>
<dbReference type="KEGG" id="ckl:CKL_3282"/>
<dbReference type="HOGENOM" id="CLU_2896111_0_0_9"/>
<keyword evidence="3" id="KW-1185">Reference proteome</keyword>
<evidence type="ECO:0000313" key="2">
    <source>
        <dbReference type="EMBL" id="EDK35285.1"/>
    </source>
</evidence>
<feature type="transmembrane region" description="Helical" evidence="1">
    <location>
        <begin position="7"/>
        <end position="26"/>
    </location>
</feature>
<proteinExistence type="predicted"/>
<feature type="transmembrane region" description="Helical" evidence="1">
    <location>
        <begin position="38"/>
        <end position="58"/>
    </location>
</feature>
<dbReference type="STRING" id="431943.CKL_3282"/>
<organism evidence="2 3">
    <name type="scientific">Clostridium kluyveri (strain ATCC 8527 / DSM 555 / NBRC 12016 / NCIMB 10680 / K1)</name>
    <dbReference type="NCBI Taxonomy" id="431943"/>
    <lineage>
        <taxon>Bacteria</taxon>
        <taxon>Bacillati</taxon>
        <taxon>Bacillota</taxon>
        <taxon>Clostridia</taxon>
        <taxon>Eubacteriales</taxon>
        <taxon>Clostridiaceae</taxon>
        <taxon>Clostridium</taxon>
    </lineage>
</organism>
<dbReference type="Proteomes" id="UP000002411">
    <property type="component" value="Chromosome"/>
</dbReference>
<evidence type="ECO:0008006" key="4">
    <source>
        <dbReference type="Google" id="ProtNLM"/>
    </source>
</evidence>
<evidence type="ECO:0000256" key="1">
    <source>
        <dbReference type="SAM" id="Phobius"/>
    </source>
</evidence>
<gene>
    <name evidence="2" type="ordered locus">CKL_3282</name>
</gene>
<dbReference type="EMBL" id="CP000673">
    <property type="protein sequence ID" value="EDK35285.1"/>
    <property type="molecule type" value="Genomic_DNA"/>
</dbReference>
<accession>A5N2D9</accession>
<dbReference type="AlphaFoldDB" id="A5N2D9"/>
<reference evidence="2 3" key="1">
    <citation type="journal article" date="2008" name="Proc. Natl. Acad. Sci. U.S.A.">
        <title>The genome of Clostridium kluyveri, a strict anaerobe with unique metabolic features.</title>
        <authorList>
            <person name="Seedorf H."/>
            <person name="Fricke W.F."/>
            <person name="Veith B."/>
            <person name="Brueggemann H."/>
            <person name="Liesegang H."/>
            <person name="Strittmatter A."/>
            <person name="Miethke M."/>
            <person name="Buckel W."/>
            <person name="Hinderberger J."/>
            <person name="Li F."/>
            <person name="Hagemeier C."/>
            <person name="Thauer R.K."/>
            <person name="Gottschalk G."/>
        </authorList>
    </citation>
    <scope>NUCLEOTIDE SEQUENCE [LARGE SCALE GENOMIC DNA]</scope>
    <source>
        <strain evidence="3">ATCC 8527 / DSM 555 / NCIMB 10680</strain>
    </source>
</reference>